<dbReference type="InterPro" id="IPR051541">
    <property type="entry name" value="PTS_SugarTrans_NitroReg"/>
</dbReference>
<dbReference type="GO" id="GO:0016740">
    <property type="term" value="F:transferase activity"/>
    <property type="evidence" value="ECO:0007669"/>
    <property type="project" value="UniProtKB-KW"/>
</dbReference>
<dbReference type="PROSITE" id="PS00372">
    <property type="entry name" value="PTS_EIIA_TYPE_2_HIS"/>
    <property type="match status" value="1"/>
</dbReference>
<dbReference type="PANTHER" id="PTHR47738">
    <property type="entry name" value="PTS SYSTEM FRUCTOSE-LIKE EIIA COMPONENT-RELATED"/>
    <property type="match status" value="1"/>
</dbReference>
<evidence type="ECO:0000313" key="3">
    <source>
        <dbReference type="Proteomes" id="UP000015346"/>
    </source>
</evidence>
<dbReference type="Pfam" id="PF00359">
    <property type="entry name" value="PTS_EIIA_2"/>
    <property type="match status" value="1"/>
</dbReference>
<dbReference type="HOGENOM" id="CLU_1223996_0_0_5"/>
<dbReference type="SUPFAM" id="SSF55804">
    <property type="entry name" value="Phoshotransferase/anion transport protein"/>
    <property type="match status" value="1"/>
</dbReference>
<dbReference type="STRING" id="1123069.ruthe_00045"/>
<dbReference type="CDD" id="cd00211">
    <property type="entry name" value="PTS_IIA_fru"/>
    <property type="match status" value="1"/>
</dbReference>
<sequence length="226" mass="24433">MIGDPWSAQIGQTGGDCKSSRRGVAFRRALRRTPGGDRQSLLWRAEAVLGIQREPLLAQPEEAMTVPDPDRFGAEDVLLDIEPRNRRELLEILAAAAAPRCHVGEEAILEALLAREALGSTALGRGIAMPHAQITGAGSPAVLLARLRRPIDFEARDDEPVDLAILLVWPAEMRAGLLGRMGEIAQGLRDPVLLRRLRRAGTAEEVAALLNDATARPEATGDPDRN</sequence>
<evidence type="ECO:0000259" key="1">
    <source>
        <dbReference type="PROSITE" id="PS51094"/>
    </source>
</evidence>
<organism evidence="2 3">
    <name type="scientific">Rubellimicrobium thermophilum DSM 16684</name>
    <dbReference type="NCBI Taxonomy" id="1123069"/>
    <lineage>
        <taxon>Bacteria</taxon>
        <taxon>Pseudomonadati</taxon>
        <taxon>Pseudomonadota</taxon>
        <taxon>Alphaproteobacteria</taxon>
        <taxon>Rhodobacterales</taxon>
        <taxon>Roseobacteraceae</taxon>
        <taxon>Rubellimicrobium</taxon>
    </lineage>
</organism>
<dbReference type="PROSITE" id="PS51094">
    <property type="entry name" value="PTS_EIIA_TYPE_2"/>
    <property type="match status" value="1"/>
</dbReference>
<dbReference type="PANTHER" id="PTHR47738:SF1">
    <property type="entry name" value="NITROGEN REGULATORY PROTEIN"/>
    <property type="match status" value="1"/>
</dbReference>
<proteinExistence type="predicted"/>
<feature type="domain" description="PTS EIIA type-2" evidence="1">
    <location>
        <begin position="70"/>
        <end position="213"/>
    </location>
</feature>
<accession>S9SCJ1</accession>
<dbReference type="Gene3D" id="3.40.930.10">
    <property type="entry name" value="Mannitol-specific EII, Chain A"/>
    <property type="match status" value="1"/>
</dbReference>
<dbReference type="Proteomes" id="UP000015346">
    <property type="component" value="Unassembled WGS sequence"/>
</dbReference>
<gene>
    <name evidence="2" type="ORF">ruthe_00045</name>
</gene>
<dbReference type="InterPro" id="IPR016152">
    <property type="entry name" value="PTrfase/Anion_transptr"/>
</dbReference>
<dbReference type="AlphaFoldDB" id="S9SCJ1"/>
<evidence type="ECO:0000313" key="2">
    <source>
        <dbReference type="EMBL" id="EPX87840.1"/>
    </source>
</evidence>
<dbReference type="InterPro" id="IPR002178">
    <property type="entry name" value="PTS_EIIA_type-2_dom"/>
</dbReference>
<name>S9SCJ1_9RHOB</name>
<reference evidence="2 3" key="1">
    <citation type="journal article" date="2013" name="Stand. Genomic Sci.">
        <title>Genome sequence of the reddish-pigmented Rubellimicrobium thermophilum type strain (DSM 16684(T)), a member of the Roseobacter clade.</title>
        <authorList>
            <person name="Fiebig A."/>
            <person name="Riedel T."/>
            <person name="Gronow S."/>
            <person name="Petersen J."/>
            <person name="Klenk H.P."/>
            <person name="Goker M."/>
        </authorList>
    </citation>
    <scope>NUCLEOTIDE SEQUENCE [LARGE SCALE GENOMIC DNA]</scope>
    <source>
        <strain evidence="2 3">DSM 16684</strain>
    </source>
</reference>
<keyword evidence="3" id="KW-1185">Reference proteome</keyword>
<dbReference type="EMBL" id="AOLV01000001">
    <property type="protein sequence ID" value="EPX87840.1"/>
    <property type="molecule type" value="Genomic_DNA"/>
</dbReference>
<keyword evidence="2" id="KW-0808">Transferase</keyword>
<comment type="caution">
    <text evidence="2">The sequence shown here is derived from an EMBL/GenBank/DDBJ whole genome shotgun (WGS) entry which is preliminary data.</text>
</comment>
<protein>
    <submittedName>
        <fullName evidence="2">Phosphotransferase system mannitol/fructose-specific IIA domain (Ntr-type)</fullName>
    </submittedName>
</protein>
<dbReference type="GO" id="GO:0030295">
    <property type="term" value="F:protein kinase activator activity"/>
    <property type="evidence" value="ECO:0007669"/>
    <property type="project" value="TreeGrafter"/>
</dbReference>